<evidence type="ECO:0000259" key="3">
    <source>
        <dbReference type="Pfam" id="PF01145"/>
    </source>
</evidence>
<evidence type="ECO:0000313" key="5">
    <source>
        <dbReference type="Proteomes" id="UP001153069"/>
    </source>
</evidence>
<dbReference type="PANTHER" id="PTHR23222">
    <property type="entry name" value="PROHIBITIN"/>
    <property type="match status" value="1"/>
</dbReference>
<dbReference type="Proteomes" id="UP001153069">
    <property type="component" value="Unassembled WGS sequence"/>
</dbReference>
<protein>
    <submittedName>
        <fullName evidence="4">Band 7 family protein</fullName>
    </submittedName>
</protein>
<evidence type="ECO:0000313" key="4">
    <source>
        <dbReference type="EMBL" id="CAB9506052.1"/>
    </source>
</evidence>
<feature type="compositionally biased region" description="Low complexity" evidence="2">
    <location>
        <begin position="360"/>
        <end position="378"/>
    </location>
</feature>
<dbReference type="Pfam" id="PF01145">
    <property type="entry name" value="Band_7"/>
    <property type="match status" value="1"/>
</dbReference>
<dbReference type="GO" id="GO:0016020">
    <property type="term" value="C:membrane"/>
    <property type="evidence" value="ECO:0007669"/>
    <property type="project" value="InterPro"/>
</dbReference>
<feature type="region of interest" description="Disordered" evidence="2">
    <location>
        <begin position="266"/>
        <end position="306"/>
    </location>
</feature>
<dbReference type="PANTHER" id="PTHR23222:SF0">
    <property type="entry name" value="PROHIBITIN 1"/>
    <property type="match status" value="1"/>
</dbReference>
<evidence type="ECO:0000256" key="2">
    <source>
        <dbReference type="SAM" id="MobiDB-lite"/>
    </source>
</evidence>
<evidence type="ECO:0000256" key="1">
    <source>
        <dbReference type="ARBA" id="ARBA00009658"/>
    </source>
</evidence>
<name>A0A9N8HAS9_9STRA</name>
<sequence>MNCLSRTSPRAWTSRLLLLSTTSSSRAGIRRRRVSTTTAVHNVLRPSRKTQRVLMTVSGTSLLALWCAKQSLQVVSTGQVAVEEYWSGRMNPTLLSAGTHVVHPWSKLTRYSLQPRHCDYEFNNMVAQNGLPLTVQVTIVYKLKEDKIPQLYVECGPDHDFHMPAMAKSILQSIISKISTRDLRRTHQQAVSSELQTKLTEAYQDFLTLELVVVKDMALPEHCAEGQKELDRLFYLASAEHQKAHVQGVKARSIANYHAAVTATKSTAGQRLNNENKDKQQQQSTVVKPRQGATKVPQQQQQQQPKSMVFMKKMVDTTNPKNVTQALTTDKAGQSSLETTPSPKEATNTVVLTQKAEDLPTTTTTTTTSTAPGTATGSLKSAETEQATMAEKEQEGSTAVATTKTTTEKQP</sequence>
<organism evidence="4 5">
    <name type="scientific">Seminavis robusta</name>
    <dbReference type="NCBI Taxonomy" id="568900"/>
    <lineage>
        <taxon>Eukaryota</taxon>
        <taxon>Sar</taxon>
        <taxon>Stramenopiles</taxon>
        <taxon>Ochrophyta</taxon>
        <taxon>Bacillariophyta</taxon>
        <taxon>Bacillariophyceae</taxon>
        <taxon>Bacillariophycidae</taxon>
        <taxon>Naviculales</taxon>
        <taxon>Naviculaceae</taxon>
        <taxon>Seminavis</taxon>
    </lineage>
</organism>
<gene>
    <name evidence="4" type="ORF">SEMRO_252_G099600.1</name>
</gene>
<comment type="caution">
    <text evidence="4">The sequence shown here is derived from an EMBL/GenBank/DDBJ whole genome shotgun (WGS) entry which is preliminary data.</text>
</comment>
<reference evidence="4" key="1">
    <citation type="submission" date="2020-06" db="EMBL/GenBank/DDBJ databases">
        <authorList>
            <consortium name="Plant Systems Biology data submission"/>
        </authorList>
    </citation>
    <scope>NUCLEOTIDE SEQUENCE</scope>
    <source>
        <strain evidence="4">D6</strain>
    </source>
</reference>
<dbReference type="EMBL" id="CAICTM010000251">
    <property type="protein sequence ID" value="CAB9506052.1"/>
    <property type="molecule type" value="Genomic_DNA"/>
</dbReference>
<comment type="similarity">
    <text evidence="1">Belongs to the prohibitin family.</text>
</comment>
<dbReference type="InterPro" id="IPR000163">
    <property type="entry name" value="Prohibitin"/>
</dbReference>
<feature type="region of interest" description="Disordered" evidence="2">
    <location>
        <begin position="325"/>
        <end position="411"/>
    </location>
</feature>
<dbReference type="InterPro" id="IPR001107">
    <property type="entry name" value="Band_7"/>
</dbReference>
<accession>A0A9N8HAS9</accession>
<feature type="compositionally biased region" description="Polar residues" evidence="2">
    <location>
        <begin position="325"/>
        <end position="352"/>
    </location>
</feature>
<feature type="domain" description="Band 7" evidence="3">
    <location>
        <begin position="74"/>
        <end position="244"/>
    </location>
</feature>
<keyword evidence="5" id="KW-1185">Reference proteome</keyword>
<dbReference type="AlphaFoldDB" id="A0A9N8HAS9"/>
<proteinExistence type="inferred from homology"/>